<keyword evidence="3" id="KW-1185">Reference proteome</keyword>
<dbReference type="AlphaFoldDB" id="A0A364NZG3"/>
<dbReference type="Proteomes" id="UP000251075">
    <property type="component" value="Unassembled WGS sequence"/>
</dbReference>
<evidence type="ECO:0000313" key="3">
    <source>
        <dbReference type="Proteomes" id="UP000251075"/>
    </source>
</evidence>
<dbReference type="Gene3D" id="3.40.1620.10">
    <property type="entry name" value="YefM-like domain"/>
    <property type="match status" value="1"/>
</dbReference>
<sequence length="93" mass="9910">MIVDVDAQTFRSNLGDMINRVQYRGDCIALTKDGKHVATLIDTGLFQRVREAQRRLVPLAEGIAATFAAIPAEDGIANLKAMAAEVQAPGGEG</sequence>
<reference evidence="2 3" key="1">
    <citation type="submission" date="2017-11" db="EMBL/GenBank/DDBJ databases">
        <title>Draft genome sequence of magnetotactic bacterium Magnetospirillum kuznetsovii LBB-42.</title>
        <authorList>
            <person name="Grouzdev D.S."/>
            <person name="Rysina M.S."/>
            <person name="Baslerov R.V."/>
            <person name="Koziaeva V."/>
        </authorList>
    </citation>
    <scope>NUCLEOTIDE SEQUENCE [LARGE SCALE GENOMIC DNA]</scope>
    <source>
        <strain evidence="2 3">LBB-42</strain>
    </source>
</reference>
<protein>
    <submittedName>
        <fullName evidence="2">Prevent-host-death protein</fullName>
    </submittedName>
</protein>
<dbReference type="SUPFAM" id="SSF143120">
    <property type="entry name" value="YefM-like"/>
    <property type="match status" value="1"/>
</dbReference>
<dbReference type="OrthoDB" id="361531at2"/>
<dbReference type="EMBL" id="PGTO01000004">
    <property type="protein sequence ID" value="RAU22471.1"/>
    <property type="molecule type" value="Genomic_DNA"/>
</dbReference>
<evidence type="ECO:0000256" key="1">
    <source>
        <dbReference type="ARBA" id="ARBA00009981"/>
    </source>
</evidence>
<dbReference type="InterPro" id="IPR036165">
    <property type="entry name" value="YefM-like_sf"/>
</dbReference>
<comment type="caution">
    <text evidence="2">The sequence shown here is derived from an EMBL/GenBank/DDBJ whole genome shotgun (WGS) entry which is preliminary data.</text>
</comment>
<gene>
    <name evidence="2" type="ORF">CU669_07155</name>
</gene>
<evidence type="ECO:0000313" key="2">
    <source>
        <dbReference type="EMBL" id="RAU22471.1"/>
    </source>
</evidence>
<proteinExistence type="inferred from homology"/>
<dbReference type="RefSeq" id="WP_112143167.1">
    <property type="nucleotide sequence ID" value="NZ_PGTO01000004.1"/>
</dbReference>
<comment type="similarity">
    <text evidence="1">Belongs to the phD/YefM antitoxin family.</text>
</comment>
<accession>A0A364NZG3</accession>
<name>A0A364NZG3_9PROT</name>
<organism evidence="2 3">
    <name type="scientific">Paramagnetospirillum kuznetsovii</name>
    <dbReference type="NCBI Taxonomy" id="2053833"/>
    <lineage>
        <taxon>Bacteria</taxon>
        <taxon>Pseudomonadati</taxon>
        <taxon>Pseudomonadota</taxon>
        <taxon>Alphaproteobacteria</taxon>
        <taxon>Rhodospirillales</taxon>
        <taxon>Magnetospirillaceae</taxon>
        <taxon>Paramagnetospirillum</taxon>
    </lineage>
</organism>